<dbReference type="AlphaFoldDB" id="A0A9W6YIH9"/>
<proteinExistence type="predicted"/>
<reference evidence="1" key="1">
    <citation type="submission" date="2023-04" db="EMBL/GenBank/DDBJ databases">
        <title>Phytophthora lilii NBRC 32176.</title>
        <authorList>
            <person name="Ichikawa N."/>
            <person name="Sato H."/>
            <person name="Tonouchi N."/>
        </authorList>
    </citation>
    <scope>NUCLEOTIDE SEQUENCE</scope>
    <source>
        <strain evidence="1">NBRC 32176</strain>
    </source>
</reference>
<gene>
    <name evidence="1" type="ORF">Plil01_001782900</name>
</gene>
<name>A0A9W6YIH9_9STRA</name>
<protein>
    <submittedName>
        <fullName evidence="1">Unnamed protein product</fullName>
    </submittedName>
</protein>
<keyword evidence="2" id="KW-1185">Reference proteome</keyword>
<dbReference type="OrthoDB" id="63398at2759"/>
<dbReference type="EMBL" id="BSXW01012446">
    <property type="protein sequence ID" value="GMF65107.1"/>
    <property type="molecule type" value="Genomic_DNA"/>
</dbReference>
<evidence type="ECO:0000313" key="1">
    <source>
        <dbReference type="EMBL" id="GMF65107.1"/>
    </source>
</evidence>
<sequence>MCITTSSKRCAGLAKNKSAVFIISSLSAVSCFLVTMDVESFAEGTDYQQHEPRRELVLNTWRRSFQKGSPDNDAERAVYERLLNLVAEHEDVDDTELTSILLQDVGAKMQYLDREWGFVDASNIDECIIALQEQPKKQFLDPLSWDMPPHQAVVAIVEAVLLLFDVPLPSKMDDEDMWRACWGLWIVKNIDAHSSGWEWMSHNEPIGLFTKPYALSASNLDRVCELLGRATKLAPPGEHRCWHHLPAYACLRDWAGACAAYLHMVEHCLPEFDGYEAVQKLVAPPKRTPKENVWFRCETEDGIDYFYNRLYQSISLDKLDDFDGAHIAPKNIPSVLQELIAVTLQADVSTRIELERRGKQKIHTHLLDQDEWVECLDTRTQTKYYYSVRHYKVSPNPPEHGVFESYRDSFAYAAVLRLQAAYRRRRLEQKTQVRKAKRGTLPSFGAFAAGRTKRN</sequence>
<comment type="caution">
    <text evidence="1">The sequence shown here is derived from an EMBL/GenBank/DDBJ whole genome shotgun (WGS) entry which is preliminary data.</text>
</comment>
<evidence type="ECO:0000313" key="2">
    <source>
        <dbReference type="Proteomes" id="UP001165083"/>
    </source>
</evidence>
<dbReference type="Proteomes" id="UP001165083">
    <property type="component" value="Unassembled WGS sequence"/>
</dbReference>
<accession>A0A9W6YIH9</accession>
<organism evidence="1 2">
    <name type="scientific">Phytophthora lilii</name>
    <dbReference type="NCBI Taxonomy" id="2077276"/>
    <lineage>
        <taxon>Eukaryota</taxon>
        <taxon>Sar</taxon>
        <taxon>Stramenopiles</taxon>
        <taxon>Oomycota</taxon>
        <taxon>Peronosporomycetes</taxon>
        <taxon>Peronosporales</taxon>
        <taxon>Peronosporaceae</taxon>
        <taxon>Phytophthora</taxon>
    </lineage>
</organism>